<accession>A0ABZ1D3L0</accession>
<gene>
    <name evidence="10" type="ORF">IL334_005359</name>
</gene>
<dbReference type="Pfam" id="PF18122">
    <property type="entry name" value="APC1_C"/>
    <property type="match status" value="1"/>
</dbReference>
<proteinExistence type="inferred from homology"/>
<dbReference type="Proteomes" id="UP001329825">
    <property type="component" value="Chromosome 7"/>
</dbReference>
<evidence type="ECO:0000256" key="5">
    <source>
        <dbReference type="ARBA" id="ARBA00023306"/>
    </source>
</evidence>
<comment type="similarity">
    <text evidence="1">Belongs to the APC1 family.</text>
</comment>
<dbReference type="InterPro" id="IPR049255">
    <property type="entry name" value="Apc1_N"/>
</dbReference>
<dbReference type="Pfam" id="PF12859">
    <property type="entry name" value="ANAPC1"/>
    <property type="match status" value="1"/>
</dbReference>
<evidence type="ECO:0000259" key="7">
    <source>
        <dbReference type="Pfam" id="PF12859"/>
    </source>
</evidence>
<feature type="region of interest" description="Disordered" evidence="6">
    <location>
        <begin position="116"/>
        <end position="158"/>
    </location>
</feature>
<dbReference type="Pfam" id="PF21282">
    <property type="entry name" value="APC1_3rd"/>
    <property type="match status" value="1"/>
</dbReference>
<keyword evidence="5" id="KW-0131">Cell cycle</keyword>
<feature type="region of interest" description="Disordered" evidence="6">
    <location>
        <begin position="345"/>
        <end position="417"/>
    </location>
</feature>
<keyword evidence="3" id="KW-0677">Repeat</keyword>
<evidence type="ECO:0000256" key="4">
    <source>
        <dbReference type="ARBA" id="ARBA00022776"/>
    </source>
</evidence>
<dbReference type="InterPro" id="IPR048971">
    <property type="entry name" value="Apc1_3rd"/>
</dbReference>
<organism evidence="10 11">
    <name type="scientific">Kwoniella shivajii</name>
    <dbReference type="NCBI Taxonomy" id="564305"/>
    <lineage>
        <taxon>Eukaryota</taxon>
        <taxon>Fungi</taxon>
        <taxon>Dikarya</taxon>
        <taxon>Basidiomycota</taxon>
        <taxon>Agaricomycotina</taxon>
        <taxon>Tremellomycetes</taxon>
        <taxon>Tremellales</taxon>
        <taxon>Cryptococcaceae</taxon>
        <taxon>Kwoniella</taxon>
    </lineage>
</organism>
<feature type="compositionally biased region" description="Basic and acidic residues" evidence="6">
    <location>
        <begin position="384"/>
        <end position="399"/>
    </location>
</feature>
<evidence type="ECO:0000256" key="6">
    <source>
        <dbReference type="SAM" id="MobiDB-lite"/>
    </source>
</evidence>
<name>A0ABZ1D3L0_9TREE</name>
<sequence length="1983" mass="221313">MLEATVLGSASTPGQLLYSRSDAGPSREPLSRFHSFFQDQHQHESHRPLGRTLQSIENDDDGTNDECSEEELVWYGKSVVWSRGNEVYRRYTYEQEKEDVSKAVFVWFKSGDQNTQSYHNKGKQPINKPNSLDGTFGPFHTSQHENWGIPRLSPSSGSNRPRLERTLLVFLQTRAHVYFFSGEDALINLPFVIDDAWPISGGGVMVQRALEKRELRKLGQDKISSGSVLRGMMDQTSMTILDDLIDLEDDNAPPAPRLYTLGNPFDEFRMVTEGKVEDGYGEKQGRIISQIHSISCSSSILHISPGPYPFIIVYDCQSNEIVFYRQTKIPDLPDLPDQPVLPFNPRTAKPEDILRPPEPPIPQVPPRPGRPSLHRNMSSFGPTTDRRLSGISDPLDRTQRRAPRMSRGLAQEPPIPTDDLQAALDPIPSIPPATTTKRKSRGMSVLSTVTSVQDAHRRTSGSNTSFMIHDLHDKQGKMGLQAVADLDLRETTMMMGLERDEVGKRSDIVLSRIWSWKVPNAVEVEDISVFLSDDHSPSSVTINIHVIHSQHGSRLYRFDARLRSTHYPDYAITPASVIDCLSAIPVISTRHRIRDILILSPTGSLSLLTSGGRPIAFKIPSDTTEGHEDVTRKLAASLRVASEGRHGRMNTERKIVKLIDAIGPRFTVIFEDGESVRVSADLLIKHQLTKQCIEALSCVLPAQEFFYFKREFLATLQTLPNSLRNARPETWKVFANTVRNMLQIDVEPPAKTPFEAVLTNGQSSSDPIARRLAQRLCQQRSTSSHLTGAQLICGETLRTSDAAPVLLALHLVAQDLRLVSTRSSEIEDLVKLISDLASEIGRGDWKDYWFRILPLEMTHIKSTQEVKYDTSLLDRFDAPPDILTYLSRQLVTRTKPFPSFSSLPLLFNQISELGLVNPCRQTELLTSIYSYFSADETISTKAARIVRYIVQAGLDDKWISDLPYGIALPIWEMIRVCQYNPPRNWNARMYEMVGRWDLGIRAIGGETKNIRDDSTLDLGPERIPTIKELMCSDEETTNKKKSHQPTLPHVRFGSDRRVQEVERIMQTTRVRTLSIQDPKGASEADIVRYHQTVVNTIANRTLSIPVGQGMFEFGTRSTNITDIWNIPLIELSVKVGPGKPLLKAEIVSDSAEWPCFHNGVAAGLAISPECKGIDSSWIVFNRPNVLNAEHGGFLLGLGLTGHLKSLTTYHAYPLMEPRHDFTSVGLLLGLACSYAGSEDLLVTKVLSLHTHALLPMGSMELNASPIIQSSALVGLGLVYAGSKNLRMAEVALNEVGRKEMVNVDGFADYQESYSFSAAMAFGLIMLGRGGKTTSEVDRRMLTQLRRCIIGDISVTQASKNRNTASNIDNNLTGPGATLALGLMYLKTGRKDIADMISIPQTTFDLDQVRPDLLLLRIFARSLILWDEITPTMGWIEDQLPSFIRSANKGHKRNNNMELATELAYLNIVSGACFAIGIKYAGTATELAHNNLMTFFGVLSRAATGQSMTYEGRIRRTAARQGLNVVTLALAMVMSGTGELSVLRRLRVSHGQEGAGVTYGSHMAMHMALGMLFLGRGHYTLGNSNLAIAVMSISFFPRFLNSPGDNKSYPQAFRHLWALAVEPRCLIAKDIDTLETVYLPVKLRLKENTIIRQQSLISPTLISPFENIVSIEVDSPRYWPITYDLSNTNSQDKWNLIKTRTIYVKRKLGFLDYNSDPKGNRSIFVRAGSMTGIDLHYDLISHSSPPTINSLEAQNLIKAHSGQSNLISLSKLFNHHSNQLDEFIRTISLECLSLDKPHLISIYLSMFMTLKKDGSIEDLNQLGFMKSFYSDIYDKTFASSGSGSGSGSSSNAEKRFALIRPSFVSSLLRSLTSTSSENEESIIASYLTEDSTPSSEEIGNKDGKSLSRWILKNRVPPLPLLQLMRNKVRQSAIDRDVLELKIRDVAEVYRRRIEGGYDEDQGINLGQGGWKVESVRQAIKLWTE</sequence>
<dbReference type="GeneID" id="87957490"/>
<evidence type="ECO:0000259" key="9">
    <source>
        <dbReference type="Pfam" id="PF21282"/>
    </source>
</evidence>
<reference evidence="10 11" key="1">
    <citation type="submission" date="2024-01" db="EMBL/GenBank/DDBJ databases">
        <title>Comparative genomics of Cryptococcus and Kwoniella reveals pathogenesis evolution and contrasting modes of karyotype evolution via chromosome fusion or intercentromeric recombination.</title>
        <authorList>
            <person name="Coelho M.A."/>
            <person name="David-Palma M."/>
            <person name="Shea T."/>
            <person name="Bowers K."/>
            <person name="McGinley-Smith S."/>
            <person name="Mohammad A.W."/>
            <person name="Gnirke A."/>
            <person name="Yurkov A.M."/>
            <person name="Nowrousian M."/>
            <person name="Sun S."/>
            <person name="Cuomo C.A."/>
            <person name="Heitman J."/>
        </authorList>
    </citation>
    <scope>NUCLEOTIDE SEQUENCE [LARGE SCALE GENOMIC DNA]</scope>
    <source>
        <strain evidence="10">CBS 11374</strain>
    </source>
</reference>
<evidence type="ECO:0000259" key="8">
    <source>
        <dbReference type="Pfam" id="PF18122"/>
    </source>
</evidence>
<dbReference type="EMBL" id="CP141887">
    <property type="protein sequence ID" value="WRT68383.1"/>
    <property type="molecule type" value="Genomic_DNA"/>
</dbReference>
<evidence type="ECO:0000313" key="11">
    <source>
        <dbReference type="Proteomes" id="UP001329825"/>
    </source>
</evidence>
<evidence type="ECO:0000313" key="10">
    <source>
        <dbReference type="EMBL" id="WRT68383.1"/>
    </source>
</evidence>
<dbReference type="PANTHER" id="PTHR12827:SF3">
    <property type="entry name" value="ANAPHASE-PROMOTING COMPLEX SUBUNIT 1"/>
    <property type="match status" value="1"/>
</dbReference>
<feature type="domain" description="Anaphase-promoting complex subunit 1 beta-sandwich" evidence="9">
    <location>
        <begin position="1623"/>
        <end position="1705"/>
    </location>
</feature>
<feature type="compositionally biased region" description="Pro residues" evidence="6">
    <location>
        <begin position="356"/>
        <end position="369"/>
    </location>
</feature>
<evidence type="ECO:0008006" key="12">
    <source>
        <dbReference type="Google" id="ProtNLM"/>
    </source>
</evidence>
<dbReference type="PANTHER" id="PTHR12827">
    <property type="entry name" value="MEIOTIC CHECKPOINT REGULATOR TSG24 FAMILY MEMBER"/>
    <property type="match status" value="1"/>
</dbReference>
<keyword evidence="11" id="KW-1185">Reference proteome</keyword>
<dbReference type="InterPro" id="IPR041221">
    <property type="entry name" value="APC1_C"/>
</dbReference>
<dbReference type="InterPro" id="IPR011989">
    <property type="entry name" value="ARM-like"/>
</dbReference>
<feature type="domain" description="Anaphase-promoting complex subunit 1 N-terminal" evidence="7">
    <location>
        <begin position="63"/>
        <end position="721"/>
    </location>
</feature>
<protein>
    <recommendedName>
        <fullName evidence="12">Anaphase-promoting complex subunit 1</fullName>
    </recommendedName>
</protein>
<keyword evidence="4" id="KW-0498">Mitosis</keyword>
<evidence type="ECO:0000256" key="2">
    <source>
        <dbReference type="ARBA" id="ARBA00022618"/>
    </source>
</evidence>
<feature type="domain" description="Anaphase-promoting complex subunit 1 C-terminal" evidence="8">
    <location>
        <begin position="1755"/>
        <end position="1915"/>
    </location>
</feature>
<evidence type="ECO:0000256" key="1">
    <source>
        <dbReference type="ARBA" id="ARBA00010547"/>
    </source>
</evidence>
<feature type="compositionally biased region" description="Acidic residues" evidence="6">
    <location>
        <begin position="57"/>
        <end position="66"/>
    </location>
</feature>
<dbReference type="RefSeq" id="XP_062793123.1">
    <property type="nucleotide sequence ID" value="XM_062937072.1"/>
</dbReference>
<dbReference type="InterPro" id="IPR024990">
    <property type="entry name" value="Apc1"/>
</dbReference>
<evidence type="ECO:0000256" key="3">
    <source>
        <dbReference type="ARBA" id="ARBA00022737"/>
    </source>
</evidence>
<dbReference type="Gene3D" id="1.25.10.10">
    <property type="entry name" value="Leucine-rich Repeat Variant"/>
    <property type="match status" value="2"/>
</dbReference>
<feature type="region of interest" description="Disordered" evidence="6">
    <location>
        <begin position="38"/>
        <end position="66"/>
    </location>
</feature>
<keyword evidence="2" id="KW-0132">Cell division</keyword>